<gene>
    <name evidence="2" type="ORF">ERS852471_01499</name>
</gene>
<sequence>MKEKINMINRFKWSLNPKRYIYLAKDTLGKAFLYVFILATIFGLFQGITVVSTIGVVEEVIYKAYQDGKLNFEMKNGLLNFETSPYKEEQGSTVLLVDTDKTVDEVDSLRNITVHKDLSTVILKDGIVIKNGSEEIVYKYADFGLDKIDFNNQVIDLFIKELSVLKYFMIPIIIIIKFIDMLFYSFMMSLAGLLSMLLNKQRLSYGNIFKLAMYSITLPTILGLILPIGKYTMFIGGLILIFGINFVVYDDIIKINKNDM</sequence>
<name>A0A174EUD0_9CLOT</name>
<evidence type="ECO:0000313" key="3">
    <source>
        <dbReference type="Proteomes" id="UP000095594"/>
    </source>
</evidence>
<dbReference type="EMBL" id="CYZX01000008">
    <property type="protein sequence ID" value="CUO39610.1"/>
    <property type="molecule type" value="Genomic_DNA"/>
</dbReference>
<feature type="transmembrane region" description="Helical" evidence="1">
    <location>
        <begin position="31"/>
        <end position="57"/>
    </location>
</feature>
<proteinExistence type="predicted"/>
<dbReference type="InterPro" id="IPR009574">
    <property type="entry name" value="DUF1189"/>
</dbReference>
<accession>A0A174EUD0</accession>
<dbReference type="Proteomes" id="UP000095594">
    <property type="component" value="Unassembled WGS sequence"/>
</dbReference>
<organism evidence="2 3">
    <name type="scientific">Clostridium disporicum</name>
    <dbReference type="NCBI Taxonomy" id="84024"/>
    <lineage>
        <taxon>Bacteria</taxon>
        <taxon>Bacillati</taxon>
        <taxon>Bacillota</taxon>
        <taxon>Clostridia</taxon>
        <taxon>Eubacteriales</taxon>
        <taxon>Clostridiaceae</taxon>
        <taxon>Clostridium</taxon>
    </lineage>
</organism>
<dbReference type="OrthoDB" id="1935735at2"/>
<keyword evidence="1" id="KW-0812">Transmembrane</keyword>
<keyword evidence="1" id="KW-0472">Membrane</keyword>
<dbReference type="RefSeq" id="WP_055265226.1">
    <property type="nucleotide sequence ID" value="NZ_CABIXQ010000008.1"/>
</dbReference>
<dbReference type="AlphaFoldDB" id="A0A174EUD0"/>
<feature type="transmembrane region" description="Helical" evidence="1">
    <location>
        <begin position="208"/>
        <end position="228"/>
    </location>
</feature>
<dbReference type="Pfam" id="PF06691">
    <property type="entry name" value="DUF1189"/>
    <property type="match status" value="1"/>
</dbReference>
<evidence type="ECO:0000313" key="2">
    <source>
        <dbReference type="EMBL" id="CUO39610.1"/>
    </source>
</evidence>
<reference evidence="2 3" key="1">
    <citation type="submission" date="2015-09" db="EMBL/GenBank/DDBJ databases">
        <authorList>
            <consortium name="Pathogen Informatics"/>
        </authorList>
    </citation>
    <scope>NUCLEOTIDE SEQUENCE [LARGE SCALE GENOMIC DNA]</scope>
    <source>
        <strain evidence="2 3">2789STDY5834856</strain>
    </source>
</reference>
<evidence type="ECO:0000256" key="1">
    <source>
        <dbReference type="SAM" id="Phobius"/>
    </source>
</evidence>
<feature type="transmembrane region" description="Helical" evidence="1">
    <location>
        <begin position="234"/>
        <end position="253"/>
    </location>
</feature>
<protein>
    <submittedName>
        <fullName evidence="2">Protein of uncharacterized function (DUF1189)</fullName>
    </submittedName>
</protein>
<feature type="transmembrane region" description="Helical" evidence="1">
    <location>
        <begin position="167"/>
        <end position="187"/>
    </location>
</feature>
<keyword evidence="1" id="KW-1133">Transmembrane helix</keyword>